<dbReference type="EMBL" id="VFQX01000004">
    <property type="protein sequence ID" value="KAF0983769.1"/>
    <property type="molecule type" value="Genomic_DNA"/>
</dbReference>
<proteinExistence type="predicted"/>
<feature type="domain" description="AAA+ ATPase" evidence="5">
    <location>
        <begin position="682"/>
        <end position="831"/>
    </location>
</feature>
<evidence type="ECO:0000256" key="3">
    <source>
        <dbReference type="ARBA" id="ARBA00022840"/>
    </source>
</evidence>
<gene>
    <name evidence="7" type="ORF">FDP41_007684</name>
</gene>
<evidence type="ECO:0000259" key="6">
    <source>
        <dbReference type="SMART" id="SM01086"/>
    </source>
</evidence>
<dbReference type="PANTHER" id="PTHR11638:SF18">
    <property type="entry name" value="HEAT SHOCK PROTEIN 104"/>
    <property type="match status" value="1"/>
</dbReference>
<accession>A0A6A5CEM5</accession>
<dbReference type="InterPro" id="IPR041546">
    <property type="entry name" value="ClpA/ClpB_AAA_lid"/>
</dbReference>
<dbReference type="OrthoDB" id="10258815at2759"/>
<dbReference type="AlphaFoldDB" id="A0A6A5CEM5"/>
<dbReference type="GO" id="GO:0005737">
    <property type="term" value="C:cytoplasm"/>
    <property type="evidence" value="ECO:0007669"/>
    <property type="project" value="TreeGrafter"/>
</dbReference>
<reference evidence="7 8" key="1">
    <citation type="journal article" date="2019" name="Sci. Rep.">
        <title>Nanopore sequencing improves the draft genome of the human pathogenic amoeba Naegleria fowleri.</title>
        <authorList>
            <person name="Liechti N."/>
            <person name="Schurch N."/>
            <person name="Bruggmann R."/>
            <person name="Wittwer M."/>
        </authorList>
    </citation>
    <scope>NUCLEOTIDE SEQUENCE [LARGE SCALE GENOMIC DNA]</scope>
    <source>
        <strain evidence="7 8">ATCC 30894</strain>
    </source>
</reference>
<evidence type="ECO:0000256" key="4">
    <source>
        <dbReference type="SAM" id="MobiDB-lite"/>
    </source>
</evidence>
<dbReference type="InterPro" id="IPR050130">
    <property type="entry name" value="ClpA_ClpB"/>
</dbReference>
<dbReference type="SMART" id="SM01086">
    <property type="entry name" value="ClpB_D2-small"/>
    <property type="match status" value="1"/>
</dbReference>
<keyword evidence="2" id="KW-0547">Nucleotide-binding</keyword>
<dbReference type="GO" id="GO:0016887">
    <property type="term" value="F:ATP hydrolysis activity"/>
    <property type="evidence" value="ECO:0007669"/>
    <property type="project" value="InterPro"/>
</dbReference>
<dbReference type="Gene3D" id="3.40.50.300">
    <property type="entry name" value="P-loop containing nucleotide triphosphate hydrolases"/>
    <property type="match status" value="3"/>
</dbReference>
<dbReference type="OMA" id="DMTKYNT"/>
<dbReference type="InterPro" id="IPR003593">
    <property type="entry name" value="AAA+_ATPase"/>
</dbReference>
<dbReference type="InterPro" id="IPR027417">
    <property type="entry name" value="P-loop_NTPase"/>
</dbReference>
<name>A0A6A5CEM5_NAEFO</name>
<dbReference type="Pfam" id="PF10431">
    <property type="entry name" value="ClpB_D2-small"/>
    <property type="match status" value="1"/>
</dbReference>
<dbReference type="VEuPathDB" id="AmoebaDB:NF0016540"/>
<dbReference type="GO" id="GO:0034605">
    <property type="term" value="P:cellular response to heat"/>
    <property type="evidence" value="ECO:0007669"/>
    <property type="project" value="TreeGrafter"/>
</dbReference>
<dbReference type="PRINTS" id="PR00300">
    <property type="entry name" value="CLPPROTEASEA"/>
</dbReference>
<dbReference type="RefSeq" id="XP_044568482.1">
    <property type="nucleotide sequence ID" value="XM_044711455.1"/>
</dbReference>
<evidence type="ECO:0000313" key="7">
    <source>
        <dbReference type="EMBL" id="KAF0983769.1"/>
    </source>
</evidence>
<dbReference type="GO" id="GO:0005524">
    <property type="term" value="F:ATP binding"/>
    <property type="evidence" value="ECO:0007669"/>
    <property type="project" value="UniProtKB-KW"/>
</dbReference>
<sequence>MRRGFSRSSISKIKHHQHAARASRTLLCANTSSSIGSTFFSSQQLLLVQQISKQCPIARSFFDLSEEELRNVKGKDKKKTGATTTSAAATSEKSSLASSSSLSSSIGSATLSTTKSTTTTTTTTTPNSITTTFNNSTTEAASSGASSKASSSSLDSHPVNPITKESKEESFTSFKSPPKPSAPLTGQCLNYKILHQEDPASEIVYDGRSAEVQCMMDIFSKHEGYNNVMLVGEHGVGRDSIVHAFVQTIERESAYGSLPSRLKNLKVVELNVENLYGCNSTNNVSVAFMNTLEKLGVYDPYGWEIPPHPSKATLKEKATYLFGSQSVTHSKTFVENAFNDRLKTLREYASREKSHGSERKILFIPGLFKMVDDYSYKFYDSISSVLHPLLETKKVQLIGCMTPSEFAMFKNSPLYPFFQIIEVKETNWSDTLKILEKRKDSIETWHGVIIPSELIEEAVRLADRYLPTKNNPSKCISIIDEVAALAERRAGAMPQEILDLEARIKILNIEMDKNNNTQKQDLAKTVQALKTEWSTRNETWTAELNAFLKYKKNKLDIHHLKQELKQCIQLIDSSESLYAKRAAAIIQEDLPALKKEISNFKESLKKNVYVNITASLEDLATVVSRMAGIKPSDIYFSSQSNASLINLESEIEKTIVGQSEAIQTIAQSIRVARSGLREENKPQGAYLLVGRSGTGKTELAKQTAKVLYGSEEFITVIDMTKYNTQWSITGLIGVTPGYIGFETGGELTNAVKRNPHQVIVLDEIEKAHPSIWNVLLPIFEEAMCMDNNGKRISFKHTTIILTSNVGTKRLQEEREDDKDLTRQEIIMEEVKHTFAPEFLNRLDEIVVFNDLTMTHLDTILTLQLRQLEERLSKKKPITITLTPEARQFLLYQSFDIQYGARPIKRNIQTFISSPLAKMIFEGKLDQCCNVLVSIEQKKNLSFTIQVNEEKETEYRSKQNKTELDELIELEYHYDNALKKVSLNNTENQSSNCHVQ</sequence>
<evidence type="ECO:0008006" key="9">
    <source>
        <dbReference type="Google" id="ProtNLM"/>
    </source>
</evidence>
<dbReference type="PANTHER" id="PTHR11638">
    <property type="entry name" value="ATP-DEPENDENT CLP PROTEASE"/>
    <property type="match status" value="1"/>
</dbReference>
<dbReference type="GeneID" id="68114902"/>
<dbReference type="Proteomes" id="UP000444721">
    <property type="component" value="Unassembled WGS sequence"/>
</dbReference>
<feature type="region of interest" description="Disordered" evidence="4">
    <location>
        <begin position="71"/>
        <end position="181"/>
    </location>
</feature>
<evidence type="ECO:0000313" key="8">
    <source>
        <dbReference type="Proteomes" id="UP000444721"/>
    </source>
</evidence>
<dbReference type="VEuPathDB" id="AmoebaDB:FDP41_007684"/>
<evidence type="ECO:0000259" key="5">
    <source>
        <dbReference type="SMART" id="SM00382"/>
    </source>
</evidence>
<keyword evidence="3" id="KW-0067">ATP-binding</keyword>
<feature type="compositionally biased region" description="Low complexity" evidence="4">
    <location>
        <begin position="81"/>
        <end position="153"/>
    </location>
</feature>
<feature type="domain" description="Clp ATPase C-terminal" evidence="6">
    <location>
        <begin position="851"/>
        <end position="942"/>
    </location>
</feature>
<feature type="domain" description="AAA+ ATPase" evidence="5">
    <location>
        <begin position="224"/>
        <end position="427"/>
    </location>
</feature>
<dbReference type="InterPro" id="IPR019489">
    <property type="entry name" value="Clp_ATPase_C"/>
</dbReference>
<dbReference type="VEuPathDB" id="AmoebaDB:NfTy_006630"/>
<evidence type="ECO:0000256" key="1">
    <source>
        <dbReference type="ARBA" id="ARBA00022737"/>
    </source>
</evidence>
<dbReference type="Pfam" id="PF07724">
    <property type="entry name" value="AAA_2"/>
    <property type="match status" value="1"/>
</dbReference>
<dbReference type="SMART" id="SM00382">
    <property type="entry name" value="AAA"/>
    <property type="match status" value="2"/>
</dbReference>
<organism evidence="7 8">
    <name type="scientific">Naegleria fowleri</name>
    <name type="common">Brain eating amoeba</name>
    <dbReference type="NCBI Taxonomy" id="5763"/>
    <lineage>
        <taxon>Eukaryota</taxon>
        <taxon>Discoba</taxon>
        <taxon>Heterolobosea</taxon>
        <taxon>Tetramitia</taxon>
        <taxon>Eutetramitia</taxon>
        <taxon>Vahlkampfiidae</taxon>
        <taxon>Naegleria</taxon>
    </lineage>
</organism>
<dbReference type="CDD" id="cd19499">
    <property type="entry name" value="RecA-like_ClpB_Hsp104-like"/>
    <property type="match status" value="1"/>
</dbReference>
<dbReference type="Gene3D" id="1.10.8.60">
    <property type="match status" value="1"/>
</dbReference>
<dbReference type="Pfam" id="PF17871">
    <property type="entry name" value="AAA_lid_9"/>
    <property type="match status" value="1"/>
</dbReference>
<evidence type="ECO:0000256" key="2">
    <source>
        <dbReference type="ARBA" id="ARBA00022741"/>
    </source>
</evidence>
<protein>
    <recommendedName>
        <fullName evidence="9">AAA+ ATPase domain-containing protein</fullName>
    </recommendedName>
</protein>
<keyword evidence="8" id="KW-1185">Reference proteome</keyword>
<dbReference type="InterPro" id="IPR001270">
    <property type="entry name" value="ClpA/B"/>
</dbReference>
<dbReference type="InterPro" id="IPR003959">
    <property type="entry name" value="ATPase_AAA_core"/>
</dbReference>
<dbReference type="SUPFAM" id="SSF52540">
    <property type="entry name" value="P-loop containing nucleoside triphosphate hydrolases"/>
    <property type="match status" value="2"/>
</dbReference>
<keyword evidence="1" id="KW-0677">Repeat</keyword>
<comment type="caution">
    <text evidence="7">The sequence shown here is derived from an EMBL/GenBank/DDBJ whole genome shotgun (WGS) entry which is preliminary data.</text>
</comment>